<feature type="compositionally biased region" description="Low complexity" evidence="1">
    <location>
        <begin position="95"/>
        <end position="109"/>
    </location>
</feature>
<dbReference type="PROSITE" id="PS51318">
    <property type="entry name" value="TAT"/>
    <property type="match status" value="1"/>
</dbReference>
<protein>
    <submittedName>
        <fullName evidence="2">Lipoprotein</fullName>
    </submittedName>
</protein>
<dbReference type="RefSeq" id="WP_346076867.1">
    <property type="nucleotide sequence ID" value="NZ_BAAATL010000032.1"/>
</dbReference>
<keyword evidence="2" id="KW-0449">Lipoprotein</keyword>
<dbReference type="Proteomes" id="UP001501721">
    <property type="component" value="Unassembled WGS sequence"/>
</dbReference>
<sequence length="175" mass="17407">MPYPSPPRTPSGPRVRRRTLLASAGGAALLAGCTTGADSGGDDPSGTERARAQAAADSATLLGRYDAVLTAFPDLTERLRPLRTEVAAHAAAFREGTTPTATPSGSPSPSASPTPTPAPATAKDALASLAAAERALADRRAKALLDVPGESARLLAATAAAGAAHAYLLTTGAAK</sequence>
<feature type="region of interest" description="Disordered" evidence="1">
    <location>
        <begin position="90"/>
        <end position="125"/>
    </location>
</feature>
<evidence type="ECO:0000256" key="1">
    <source>
        <dbReference type="SAM" id="MobiDB-lite"/>
    </source>
</evidence>
<evidence type="ECO:0000313" key="2">
    <source>
        <dbReference type="EMBL" id="GAA2501942.1"/>
    </source>
</evidence>
<name>A0ABN3MGY6_9ACTN</name>
<keyword evidence="3" id="KW-1185">Reference proteome</keyword>
<evidence type="ECO:0000313" key="3">
    <source>
        <dbReference type="Proteomes" id="UP001501721"/>
    </source>
</evidence>
<feature type="region of interest" description="Disordered" evidence="1">
    <location>
        <begin position="32"/>
        <end position="54"/>
    </location>
</feature>
<organism evidence="2 3">
    <name type="scientific">Streptomyces graminearus</name>
    <dbReference type="NCBI Taxonomy" id="284030"/>
    <lineage>
        <taxon>Bacteria</taxon>
        <taxon>Bacillati</taxon>
        <taxon>Actinomycetota</taxon>
        <taxon>Actinomycetes</taxon>
        <taxon>Kitasatosporales</taxon>
        <taxon>Streptomycetaceae</taxon>
        <taxon>Streptomyces</taxon>
    </lineage>
</organism>
<reference evidence="2 3" key="1">
    <citation type="journal article" date="2019" name="Int. J. Syst. Evol. Microbiol.">
        <title>The Global Catalogue of Microorganisms (GCM) 10K type strain sequencing project: providing services to taxonomists for standard genome sequencing and annotation.</title>
        <authorList>
            <consortium name="The Broad Institute Genomics Platform"/>
            <consortium name="The Broad Institute Genome Sequencing Center for Infectious Disease"/>
            <person name="Wu L."/>
            <person name="Ma J."/>
        </authorList>
    </citation>
    <scope>NUCLEOTIDE SEQUENCE [LARGE SCALE GENOMIC DNA]</scope>
    <source>
        <strain evidence="2 3">JCM 6923</strain>
    </source>
</reference>
<comment type="caution">
    <text evidence="2">The sequence shown here is derived from an EMBL/GenBank/DDBJ whole genome shotgun (WGS) entry which is preliminary data.</text>
</comment>
<accession>A0ABN3MGY6</accession>
<dbReference type="InterPro" id="IPR006311">
    <property type="entry name" value="TAT_signal"/>
</dbReference>
<gene>
    <name evidence="2" type="ORF">GCM10010422_59160</name>
</gene>
<proteinExistence type="predicted"/>
<dbReference type="EMBL" id="BAAATL010000032">
    <property type="protein sequence ID" value="GAA2501942.1"/>
    <property type="molecule type" value="Genomic_DNA"/>
</dbReference>